<dbReference type="SUPFAM" id="SSF141868">
    <property type="entry name" value="EAL domain-like"/>
    <property type="match status" value="1"/>
</dbReference>
<reference evidence="4" key="1">
    <citation type="submission" date="2022-03" db="EMBL/GenBank/DDBJ databases">
        <title>Draft Genome Sequence of Firmicute Strain S0AB, a Heterotrophic Iron/Sulfur-Oxidizing Extreme Acidophile.</title>
        <authorList>
            <person name="Vergara E."/>
            <person name="Pakostova E."/>
            <person name="Johnson D.B."/>
            <person name="Holmes D.S."/>
        </authorList>
    </citation>
    <scope>NUCLEOTIDE SEQUENCE</scope>
    <source>
        <strain evidence="4">S0AB</strain>
    </source>
</reference>
<evidence type="ECO:0000313" key="4">
    <source>
        <dbReference type="EMBL" id="MCI0182138.1"/>
    </source>
</evidence>
<dbReference type="Gene3D" id="3.30.70.270">
    <property type="match status" value="1"/>
</dbReference>
<comment type="caution">
    <text evidence="4">The sequence shown here is derived from an EMBL/GenBank/DDBJ whole genome shotgun (WGS) entry which is preliminary data.</text>
</comment>
<feature type="domain" description="PAS" evidence="1">
    <location>
        <begin position="11"/>
        <end position="61"/>
    </location>
</feature>
<dbReference type="PROSITE" id="PS50887">
    <property type="entry name" value="GGDEF"/>
    <property type="match status" value="1"/>
</dbReference>
<dbReference type="SUPFAM" id="SSF55781">
    <property type="entry name" value="GAF domain-like"/>
    <property type="match status" value="1"/>
</dbReference>
<evidence type="ECO:0000259" key="1">
    <source>
        <dbReference type="PROSITE" id="PS50112"/>
    </source>
</evidence>
<dbReference type="SMART" id="SM00052">
    <property type="entry name" value="EAL"/>
    <property type="match status" value="1"/>
</dbReference>
<dbReference type="RefSeq" id="WP_241711754.1">
    <property type="nucleotide sequence ID" value="NZ_JALBUF010000001.1"/>
</dbReference>
<dbReference type="SMART" id="SM00267">
    <property type="entry name" value="GGDEF"/>
    <property type="match status" value="1"/>
</dbReference>
<dbReference type="PANTHER" id="PTHR44757">
    <property type="entry name" value="DIGUANYLATE CYCLASE DGCP"/>
    <property type="match status" value="1"/>
</dbReference>
<dbReference type="Pfam" id="PF00563">
    <property type="entry name" value="EAL"/>
    <property type="match status" value="1"/>
</dbReference>
<name>A0A9X2AAR5_9BACL</name>
<dbReference type="PROSITE" id="PS50112">
    <property type="entry name" value="PAS"/>
    <property type="match status" value="1"/>
</dbReference>
<dbReference type="Pfam" id="PF13426">
    <property type="entry name" value="PAS_9"/>
    <property type="match status" value="1"/>
</dbReference>
<dbReference type="InterPro" id="IPR035919">
    <property type="entry name" value="EAL_sf"/>
</dbReference>
<dbReference type="Gene3D" id="3.20.20.450">
    <property type="entry name" value="EAL domain"/>
    <property type="match status" value="1"/>
</dbReference>
<dbReference type="SUPFAM" id="SSF55073">
    <property type="entry name" value="Nucleotide cyclase"/>
    <property type="match status" value="1"/>
</dbReference>
<dbReference type="CDD" id="cd00130">
    <property type="entry name" value="PAS"/>
    <property type="match status" value="1"/>
</dbReference>
<dbReference type="InterPro" id="IPR001633">
    <property type="entry name" value="EAL_dom"/>
</dbReference>
<dbReference type="EMBL" id="JALBUF010000001">
    <property type="protein sequence ID" value="MCI0182138.1"/>
    <property type="molecule type" value="Genomic_DNA"/>
</dbReference>
<dbReference type="Gene3D" id="3.30.450.40">
    <property type="match status" value="1"/>
</dbReference>
<evidence type="ECO:0000259" key="2">
    <source>
        <dbReference type="PROSITE" id="PS50883"/>
    </source>
</evidence>
<feature type="domain" description="EAL" evidence="2">
    <location>
        <begin position="480"/>
        <end position="733"/>
    </location>
</feature>
<dbReference type="Pfam" id="PF00990">
    <property type="entry name" value="GGDEF"/>
    <property type="match status" value="1"/>
</dbReference>
<evidence type="ECO:0000313" key="5">
    <source>
        <dbReference type="Proteomes" id="UP001139263"/>
    </source>
</evidence>
<proteinExistence type="predicted"/>
<dbReference type="PROSITE" id="PS50883">
    <property type="entry name" value="EAL"/>
    <property type="match status" value="1"/>
</dbReference>
<feature type="domain" description="GGDEF" evidence="3">
    <location>
        <begin position="337"/>
        <end position="471"/>
    </location>
</feature>
<gene>
    <name evidence="4" type="ORF">MM817_00394</name>
</gene>
<dbReference type="InterPro" id="IPR029787">
    <property type="entry name" value="Nucleotide_cyclase"/>
</dbReference>
<dbReference type="SMART" id="SM00091">
    <property type="entry name" value="PAS"/>
    <property type="match status" value="1"/>
</dbReference>
<sequence>MNKGPTPFTYNTEMILSVIDSGVYGTDALGMIEFCNDQLATMLGYVKEELIGQQAHQLFHERTTSGVVRDEADCMLCQTSSVVSKELSHVLFWTKQGNPIVVNCMIRQIESAGKNKGAIVSCQVVNQQERSDVWMRMHNHLLEMILSEEKIELVVEELSRVLDTLLPGTLNALFRYESLQGHLHYIGGRNIPMAQGELSSGLDQVAIATDVFSDGHSELAETTSLDMTCNPIFQNFYYYACEQGLQNYFSYPILSRDEDVLGLLSIHHKESWHPSYDELAWVESCAYLASLVMERESRDQQIQELAFYDEITKLPNRAHYWDTATNIMEKVKESQELKLALFFFDVDRFRTINESLGHEVGDELLQAISGRIVQFCGDGRFAARMGGDEFILIFNEASSRDQIVFCAQEMVHVMAKPFALSHEQTIHITISMGVAIYPEHGDDIYTLTKNAETAMYVSKDNGRNTVKFYTPLMKSQIDEKMWMAEELERAMEEQQFAVYYQPKMNIVTGQITSAEALLRWFHPVRGTIPPVHFIPIAEETGKIIAIGEWVLRMVCKQLQTWQTAGVSCLRIAVNVSPKQFQHPQFIPQLKDIILEFGVDPLYMEIEITESTLMDNTEETIHKLMLLKQMGIHVSIDDFGIGYSSLNYLKRFPVDALKIDQSFIREVQEDSTSAIVTLMIALAHRLQMRVIAEGVETEWQLDFLRFHGCDEIQGYFLSRPMAVNDLETFIVQLE</sequence>
<dbReference type="PANTHER" id="PTHR44757:SF2">
    <property type="entry name" value="BIOFILM ARCHITECTURE MAINTENANCE PROTEIN MBAA"/>
    <property type="match status" value="1"/>
</dbReference>
<organism evidence="4 5">
    <name type="scientific">Sulfoacidibacillus ferrooxidans</name>
    <dbReference type="NCBI Taxonomy" id="2005001"/>
    <lineage>
        <taxon>Bacteria</taxon>
        <taxon>Bacillati</taxon>
        <taxon>Bacillota</taxon>
        <taxon>Bacilli</taxon>
        <taxon>Bacillales</taxon>
        <taxon>Alicyclobacillaceae</taxon>
        <taxon>Sulfoacidibacillus</taxon>
    </lineage>
</organism>
<dbReference type="CDD" id="cd01949">
    <property type="entry name" value="GGDEF"/>
    <property type="match status" value="1"/>
</dbReference>
<dbReference type="InterPro" id="IPR035965">
    <property type="entry name" value="PAS-like_dom_sf"/>
</dbReference>
<dbReference type="InterPro" id="IPR000160">
    <property type="entry name" value="GGDEF_dom"/>
</dbReference>
<dbReference type="Proteomes" id="UP001139263">
    <property type="component" value="Unassembled WGS sequence"/>
</dbReference>
<dbReference type="InterPro" id="IPR000014">
    <property type="entry name" value="PAS"/>
</dbReference>
<dbReference type="SUPFAM" id="SSF55785">
    <property type="entry name" value="PYP-like sensor domain (PAS domain)"/>
    <property type="match status" value="1"/>
</dbReference>
<protein>
    <recommendedName>
        <fullName evidence="6">Diguanylate cyclase</fullName>
    </recommendedName>
</protein>
<dbReference type="AlphaFoldDB" id="A0A9X2AAR5"/>
<dbReference type="NCBIfam" id="TIGR00254">
    <property type="entry name" value="GGDEF"/>
    <property type="match status" value="1"/>
</dbReference>
<keyword evidence="5" id="KW-1185">Reference proteome</keyword>
<dbReference type="NCBIfam" id="TIGR00229">
    <property type="entry name" value="sensory_box"/>
    <property type="match status" value="1"/>
</dbReference>
<dbReference type="CDD" id="cd01948">
    <property type="entry name" value="EAL"/>
    <property type="match status" value="1"/>
</dbReference>
<evidence type="ECO:0008006" key="6">
    <source>
        <dbReference type="Google" id="ProtNLM"/>
    </source>
</evidence>
<dbReference type="FunFam" id="3.20.20.450:FF:000001">
    <property type="entry name" value="Cyclic di-GMP phosphodiesterase yahA"/>
    <property type="match status" value="1"/>
</dbReference>
<evidence type="ECO:0000259" key="3">
    <source>
        <dbReference type="PROSITE" id="PS50887"/>
    </source>
</evidence>
<dbReference type="InterPro" id="IPR029016">
    <property type="entry name" value="GAF-like_dom_sf"/>
</dbReference>
<dbReference type="InterPro" id="IPR052155">
    <property type="entry name" value="Biofilm_reg_signaling"/>
</dbReference>
<accession>A0A9X2AAR5</accession>
<dbReference type="InterPro" id="IPR043128">
    <property type="entry name" value="Rev_trsase/Diguanyl_cyclase"/>
</dbReference>
<dbReference type="Gene3D" id="3.30.450.20">
    <property type="entry name" value="PAS domain"/>
    <property type="match status" value="1"/>
</dbReference>